<dbReference type="PANTHER" id="PTHR34800">
    <property type="entry name" value="TETRAPYRROLE-BINDING PROTEIN, CHLOROPLASTIC"/>
    <property type="match status" value="1"/>
</dbReference>
<evidence type="ECO:0000259" key="2">
    <source>
        <dbReference type="Pfam" id="PF05419"/>
    </source>
</evidence>
<dbReference type="InterPro" id="IPR008629">
    <property type="entry name" value="GUN4-like"/>
</dbReference>
<dbReference type="OrthoDB" id="7915178at2"/>
<dbReference type="AlphaFoldDB" id="A0A1E5QGJ1"/>
<evidence type="ECO:0000313" key="3">
    <source>
        <dbReference type="EMBL" id="OEJ73806.1"/>
    </source>
</evidence>
<dbReference type="RefSeq" id="WP_069968416.1">
    <property type="nucleotide sequence ID" value="NZ_CM124774.1"/>
</dbReference>
<name>A0A1E5QGJ1_9CYAN</name>
<dbReference type="SUPFAM" id="SSF140869">
    <property type="entry name" value="GUN4-like"/>
    <property type="match status" value="1"/>
</dbReference>
<dbReference type="PANTHER" id="PTHR34800:SF1">
    <property type="entry name" value="TETRAPYRROLE-BINDING PROTEIN, CHLOROPLASTIC"/>
    <property type="match status" value="1"/>
</dbReference>
<accession>A0A1E5QGJ1</accession>
<comment type="caution">
    <text evidence="3">The sequence shown here is derived from an EMBL/GenBank/DDBJ whole genome shotgun (WGS) entry which is preliminary data.</text>
</comment>
<feature type="coiled-coil region" evidence="1">
    <location>
        <begin position="32"/>
        <end position="59"/>
    </location>
</feature>
<dbReference type="CDD" id="cd16383">
    <property type="entry name" value="GUN4"/>
    <property type="match status" value="1"/>
</dbReference>
<dbReference type="Pfam" id="PF05419">
    <property type="entry name" value="GUN4"/>
    <property type="match status" value="1"/>
</dbReference>
<protein>
    <recommendedName>
        <fullName evidence="2">GUN4-like domain-containing protein</fullName>
    </recommendedName>
</protein>
<proteinExistence type="predicted"/>
<keyword evidence="1" id="KW-0175">Coiled coil</keyword>
<reference evidence="3" key="1">
    <citation type="submission" date="2016-09" db="EMBL/GenBank/DDBJ databases">
        <title>Draft genome of thermotolerant cyanobacterium Desertifilum sp. strain IPPAS B-1220.</title>
        <authorList>
            <person name="Sinetova M.A."/>
            <person name="Bolakhan K."/>
            <person name="Zayadan B.K."/>
            <person name="Mironov K.S."/>
            <person name="Ustinova V."/>
            <person name="Kupriyanova E.V."/>
            <person name="Sidorov R.A."/>
            <person name="Skrypnik A.N."/>
            <person name="Gogoleva N.E."/>
            <person name="Gogolev Y.V."/>
            <person name="Los D.A."/>
        </authorList>
    </citation>
    <scope>NUCLEOTIDE SEQUENCE [LARGE SCALE GENOMIC DNA]</scope>
    <source>
        <strain evidence="3">IPPAS B-1220</strain>
    </source>
</reference>
<sequence>MSSQPQSESSELPLISANGVDYRYLQDLLKAGEWLEADMETARRMLEAARKEAEAWLEIADIDNFPGEDLHILDQLWLNYSKGRFGFSVQAQIYRSLGGTRNYDEKIWEAFGDRTGWCQHTAWLYYSDLTFNLSAPPGHLPALGWHPFMGYGGEIGWWAALFSRPELSAT</sequence>
<dbReference type="InterPro" id="IPR037215">
    <property type="entry name" value="GUN4-like_sf"/>
</dbReference>
<evidence type="ECO:0000256" key="1">
    <source>
        <dbReference type="SAM" id="Coils"/>
    </source>
</evidence>
<organism evidence="3">
    <name type="scientific">Desertifilum tharense IPPAS B-1220</name>
    <dbReference type="NCBI Taxonomy" id="1781255"/>
    <lineage>
        <taxon>Bacteria</taxon>
        <taxon>Bacillati</taxon>
        <taxon>Cyanobacteriota</taxon>
        <taxon>Cyanophyceae</taxon>
        <taxon>Desertifilales</taxon>
        <taxon>Desertifilaceae</taxon>
        <taxon>Desertifilum</taxon>
    </lineage>
</organism>
<dbReference type="Gene3D" id="1.25.40.620">
    <property type="match status" value="1"/>
</dbReference>
<dbReference type="STRING" id="1781255.BH720_17000"/>
<dbReference type="EMBL" id="MJGC01000077">
    <property type="protein sequence ID" value="OEJ73806.1"/>
    <property type="molecule type" value="Genomic_DNA"/>
</dbReference>
<gene>
    <name evidence="3" type="ORF">BH720_17000</name>
</gene>
<feature type="domain" description="GUN4-like" evidence="2">
    <location>
        <begin position="16"/>
        <end position="143"/>
    </location>
</feature>
<dbReference type="Gene3D" id="1.10.10.1770">
    <property type="entry name" value="Gun4-like"/>
    <property type="match status" value="1"/>
</dbReference>
<dbReference type="GO" id="GO:0046906">
    <property type="term" value="F:tetrapyrrole binding"/>
    <property type="evidence" value="ECO:0007669"/>
    <property type="project" value="TreeGrafter"/>
</dbReference>